<name>A0A553UU28_9DEIO</name>
<reference evidence="1 2" key="1">
    <citation type="submission" date="2019-07" db="EMBL/GenBank/DDBJ databases">
        <title>Deinococcus detaillus sp. nov., isolated from humus soil in Antarctica.</title>
        <authorList>
            <person name="Zhang K."/>
        </authorList>
    </citation>
    <scope>NUCLEOTIDE SEQUENCE [LARGE SCALE GENOMIC DNA]</scope>
    <source>
        <strain evidence="1 2">H1</strain>
    </source>
</reference>
<dbReference type="RefSeq" id="WP_143721069.1">
    <property type="nucleotide sequence ID" value="NZ_VKDB01000013.1"/>
</dbReference>
<dbReference type="SUPFAM" id="SSF53335">
    <property type="entry name" value="S-adenosyl-L-methionine-dependent methyltransferases"/>
    <property type="match status" value="1"/>
</dbReference>
<gene>
    <name evidence="1" type="ORF">FNU79_11990</name>
</gene>
<evidence type="ECO:0000313" key="1">
    <source>
        <dbReference type="EMBL" id="TSA83718.1"/>
    </source>
</evidence>
<dbReference type="Gene3D" id="3.40.50.150">
    <property type="entry name" value="Vaccinia Virus protein VP39"/>
    <property type="match status" value="1"/>
</dbReference>
<evidence type="ECO:0008006" key="3">
    <source>
        <dbReference type="Google" id="ProtNLM"/>
    </source>
</evidence>
<dbReference type="Proteomes" id="UP000316092">
    <property type="component" value="Unassembled WGS sequence"/>
</dbReference>
<protein>
    <recommendedName>
        <fullName evidence="3">Methyltransferase</fullName>
    </recommendedName>
</protein>
<accession>A0A553UU28</accession>
<dbReference type="AlphaFoldDB" id="A0A553UU28"/>
<organism evidence="1 2">
    <name type="scientific">Deinococcus detaillensis</name>
    <dbReference type="NCBI Taxonomy" id="2592048"/>
    <lineage>
        <taxon>Bacteria</taxon>
        <taxon>Thermotogati</taxon>
        <taxon>Deinococcota</taxon>
        <taxon>Deinococci</taxon>
        <taxon>Deinococcales</taxon>
        <taxon>Deinococcaceae</taxon>
        <taxon>Deinococcus</taxon>
    </lineage>
</organism>
<sequence>MLVADAQNLIRQAVQTGEACADLSAGGGTFAAALSVLLGPSSAVLSINNDARALSQISAVVGGAPIQTLTANFTALPPLPPQDGLLLAQSPRHHAGALARAAAP</sequence>
<dbReference type="EMBL" id="VKDB01000013">
    <property type="protein sequence ID" value="TSA83718.1"/>
    <property type="molecule type" value="Genomic_DNA"/>
</dbReference>
<evidence type="ECO:0000313" key="2">
    <source>
        <dbReference type="Proteomes" id="UP000316092"/>
    </source>
</evidence>
<comment type="caution">
    <text evidence="1">The sequence shown here is derived from an EMBL/GenBank/DDBJ whole genome shotgun (WGS) entry which is preliminary data.</text>
</comment>
<keyword evidence="2" id="KW-1185">Reference proteome</keyword>
<dbReference type="InterPro" id="IPR029063">
    <property type="entry name" value="SAM-dependent_MTases_sf"/>
</dbReference>
<dbReference type="OrthoDB" id="71864at2"/>
<proteinExistence type="predicted"/>